<keyword evidence="10" id="KW-1185">Reference proteome</keyword>
<evidence type="ECO:0000313" key="9">
    <source>
        <dbReference type="EMBL" id="KAB8338839.1"/>
    </source>
</evidence>
<evidence type="ECO:0000256" key="2">
    <source>
        <dbReference type="ARBA" id="ARBA00022723"/>
    </source>
</evidence>
<feature type="region of interest" description="Disordered" evidence="7">
    <location>
        <begin position="367"/>
        <end position="389"/>
    </location>
</feature>
<comment type="subcellular location">
    <subcellularLocation>
        <location evidence="1">Nucleus</location>
    </subcellularLocation>
</comment>
<accession>A0A5N6KQX0</accession>
<dbReference type="SMART" id="SM00249">
    <property type="entry name" value="PHD"/>
    <property type="match status" value="1"/>
</dbReference>
<feature type="region of interest" description="Disordered" evidence="7">
    <location>
        <begin position="109"/>
        <end position="139"/>
    </location>
</feature>
<dbReference type="CDD" id="cd15502">
    <property type="entry name" value="PHD_Phf1p_Phf2p_like"/>
    <property type="match status" value="1"/>
</dbReference>
<dbReference type="InterPro" id="IPR013083">
    <property type="entry name" value="Znf_RING/FYVE/PHD"/>
</dbReference>
<evidence type="ECO:0000256" key="6">
    <source>
        <dbReference type="PROSITE-ProRule" id="PRU00146"/>
    </source>
</evidence>
<dbReference type="InterPro" id="IPR011011">
    <property type="entry name" value="Znf_FYVE_PHD"/>
</dbReference>
<comment type="caution">
    <text evidence="9">The sequence shown here is derived from an EMBL/GenBank/DDBJ whole genome shotgun (WGS) entry which is preliminary data.</text>
</comment>
<feature type="compositionally biased region" description="Low complexity" evidence="7">
    <location>
        <begin position="280"/>
        <end position="291"/>
    </location>
</feature>
<dbReference type="PANTHER" id="PTHR12628:SF10">
    <property type="entry name" value="HOMEOBOX DOMAIN-CONTAINING PROTEIN"/>
    <property type="match status" value="1"/>
</dbReference>
<evidence type="ECO:0000256" key="5">
    <source>
        <dbReference type="ARBA" id="ARBA00023242"/>
    </source>
</evidence>
<dbReference type="GO" id="GO:0008270">
    <property type="term" value="F:zinc ion binding"/>
    <property type="evidence" value="ECO:0007669"/>
    <property type="project" value="UniProtKB-KW"/>
</dbReference>
<dbReference type="PANTHER" id="PTHR12628">
    <property type="entry name" value="POLYCOMB-LIKE TRANSCRIPTION FACTOR"/>
    <property type="match status" value="1"/>
</dbReference>
<dbReference type="GO" id="GO:0003682">
    <property type="term" value="F:chromatin binding"/>
    <property type="evidence" value="ECO:0007669"/>
    <property type="project" value="TreeGrafter"/>
</dbReference>
<feature type="compositionally biased region" description="Pro residues" evidence="7">
    <location>
        <begin position="292"/>
        <end position="308"/>
    </location>
</feature>
<dbReference type="GO" id="GO:0005634">
    <property type="term" value="C:nucleus"/>
    <property type="evidence" value="ECO:0007669"/>
    <property type="project" value="UniProtKB-SubCell"/>
</dbReference>
<feature type="region of interest" description="Disordered" evidence="7">
    <location>
        <begin position="1"/>
        <end position="34"/>
    </location>
</feature>
<protein>
    <recommendedName>
        <fullName evidence="8">PHD-type domain-containing protein</fullName>
    </recommendedName>
</protein>
<dbReference type="PROSITE" id="PS01359">
    <property type="entry name" value="ZF_PHD_1"/>
    <property type="match status" value="1"/>
</dbReference>
<sequence length="427" mass="46861">MADYPSDAPATAHAASDPRAGGLNGPRLGAPSEHVPAANTIAFTANAVAPPKPLPQIEGLSESTQALLKRVGQAHSFSTGSPEWEKAREETGSEVSVSYTPQATITKSGRNVTKPSQFVPPVPEMSPSSGQKRRRTYQRKNPEITQLCAKCSRGHSPASNMVVFCDGCNLAYHQWCHDPHIPREVVEIAEKEWFCSRCQSQRELEHLPIDQRVSGQSLTEEERKQHLSRLAHTTLVRLLLRATALHPDLPIYAPNAREALRSTSSPLSPIPNHADGPVRNNDPYPDYSNPDNDPPATYPRPGTGPIPLQPTTDPERIQWLVDDNFDVYSHSYDDGSGEGLKPVDRSKGDSWIQHTNDTLKKETTHDTTGAFTNGQHANPGHDVPQTRPPVQDRHVFDAIGDESDEVRIDQPGEVGDLDMGMFDSSMP</sequence>
<keyword evidence="5" id="KW-0539">Nucleus</keyword>
<evidence type="ECO:0000256" key="3">
    <source>
        <dbReference type="ARBA" id="ARBA00022771"/>
    </source>
</evidence>
<dbReference type="Pfam" id="PF00628">
    <property type="entry name" value="PHD"/>
    <property type="match status" value="1"/>
</dbReference>
<reference evidence="9 10" key="1">
    <citation type="submission" date="2019-06" db="EMBL/GenBank/DDBJ databases">
        <title>A chromosomal-level reference genome of Carpinus fangiana (Coryloideae, Betulaceae).</title>
        <authorList>
            <person name="Yang X."/>
            <person name="Wang Z."/>
            <person name="Zhang L."/>
            <person name="Hao G."/>
            <person name="Liu J."/>
            <person name="Yang Y."/>
        </authorList>
    </citation>
    <scope>NUCLEOTIDE SEQUENCE [LARGE SCALE GENOMIC DNA]</scope>
    <source>
        <strain evidence="9">Cfa_2016G</strain>
        <tissue evidence="9">Leaf</tissue>
    </source>
</reference>
<dbReference type="Gene3D" id="3.30.40.10">
    <property type="entry name" value="Zinc/RING finger domain, C3HC4 (zinc finger)"/>
    <property type="match status" value="1"/>
</dbReference>
<dbReference type="EMBL" id="VIBQ01000010">
    <property type="protein sequence ID" value="KAB8338839.1"/>
    <property type="molecule type" value="Genomic_DNA"/>
</dbReference>
<dbReference type="InterPro" id="IPR019786">
    <property type="entry name" value="Zinc_finger_PHD-type_CS"/>
</dbReference>
<dbReference type="AlphaFoldDB" id="A0A5N6KQX0"/>
<proteinExistence type="predicted"/>
<dbReference type="GO" id="GO:0003677">
    <property type="term" value="F:DNA binding"/>
    <property type="evidence" value="ECO:0007669"/>
    <property type="project" value="TreeGrafter"/>
</dbReference>
<evidence type="ECO:0000256" key="7">
    <source>
        <dbReference type="SAM" id="MobiDB-lite"/>
    </source>
</evidence>
<dbReference type="OrthoDB" id="5863171at2759"/>
<evidence type="ECO:0000313" key="10">
    <source>
        <dbReference type="Proteomes" id="UP000327013"/>
    </source>
</evidence>
<dbReference type="InterPro" id="IPR001965">
    <property type="entry name" value="Znf_PHD"/>
</dbReference>
<evidence type="ECO:0000256" key="1">
    <source>
        <dbReference type="ARBA" id="ARBA00004123"/>
    </source>
</evidence>
<dbReference type="PROSITE" id="PS50016">
    <property type="entry name" value="ZF_PHD_2"/>
    <property type="match status" value="1"/>
</dbReference>
<feature type="region of interest" description="Disordered" evidence="7">
    <location>
        <begin position="260"/>
        <end position="312"/>
    </location>
</feature>
<feature type="compositionally biased region" description="Polar residues" evidence="7">
    <location>
        <begin position="367"/>
        <end position="376"/>
    </location>
</feature>
<dbReference type="GO" id="GO:0045814">
    <property type="term" value="P:negative regulation of gene expression, epigenetic"/>
    <property type="evidence" value="ECO:0007669"/>
    <property type="project" value="TreeGrafter"/>
</dbReference>
<keyword evidence="2" id="KW-0479">Metal-binding</keyword>
<dbReference type="InterPro" id="IPR019787">
    <property type="entry name" value="Znf_PHD-finger"/>
</dbReference>
<keyword evidence="3 6" id="KW-0863">Zinc-finger</keyword>
<gene>
    <name evidence="9" type="ORF">FH972_021783</name>
</gene>
<feature type="region of interest" description="Disordered" evidence="7">
    <location>
        <begin position="408"/>
        <end position="427"/>
    </location>
</feature>
<name>A0A5N6KQX0_9ROSI</name>
<evidence type="ECO:0000259" key="8">
    <source>
        <dbReference type="PROSITE" id="PS50016"/>
    </source>
</evidence>
<dbReference type="SUPFAM" id="SSF57903">
    <property type="entry name" value="FYVE/PHD zinc finger"/>
    <property type="match status" value="1"/>
</dbReference>
<dbReference type="Proteomes" id="UP000327013">
    <property type="component" value="Unassembled WGS sequence"/>
</dbReference>
<keyword evidence="4" id="KW-0862">Zinc</keyword>
<evidence type="ECO:0000256" key="4">
    <source>
        <dbReference type="ARBA" id="ARBA00022833"/>
    </source>
</evidence>
<feature type="domain" description="PHD-type" evidence="8">
    <location>
        <begin position="145"/>
        <end position="201"/>
    </location>
</feature>
<organism evidence="9 10">
    <name type="scientific">Carpinus fangiana</name>
    <dbReference type="NCBI Taxonomy" id="176857"/>
    <lineage>
        <taxon>Eukaryota</taxon>
        <taxon>Viridiplantae</taxon>
        <taxon>Streptophyta</taxon>
        <taxon>Embryophyta</taxon>
        <taxon>Tracheophyta</taxon>
        <taxon>Spermatophyta</taxon>
        <taxon>Magnoliopsida</taxon>
        <taxon>eudicotyledons</taxon>
        <taxon>Gunneridae</taxon>
        <taxon>Pentapetalae</taxon>
        <taxon>rosids</taxon>
        <taxon>fabids</taxon>
        <taxon>Fagales</taxon>
        <taxon>Betulaceae</taxon>
        <taxon>Carpinus</taxon>
    </lineage>
</organism>